<dbReference type="Pfam" id="PF02498">
    <property type="entry name" value="Bro-N"/>
    <property type="match status" value="1"/>
</dbReference>
<gene>
    <name evidence="3" type="ORF">BN948_03203</name>
</gene>
<feature type="compositionally biased region" description="Polar residues" evidence="1">
    <location>
        <begin position="186"/>
        <end position="200"/>
    </location>
</feature>
<dbReference type="AlphaFoldDB" id="A0A1L1PPC7"/>
<dbReference type="PANTHER" id="PTHR36180:SF2">
    <property type="entry name" value="BRO FAMILY PROTEIN"/>
    <property type="match status" value="1"/>
</dbReference>
<protein>
    <submittedName>
        <fullName evidence="3">Prophage antirepressor</fullName>
    </submittedName>
</protein>
<evidence type="ECO:0000313" key="3">
    <source>
        <dbReference type="EMBL" id="CDN88767.1"/>
    </source>
</evidence>
<dbReference type="InterPro" id="IPR003497">
    <property type="entry name" value="BRO_N_domain"/>
</dbReference>
<proteinExistence type="predicted"/>
<dbReference type="PANTHER" id="PTHR36180">
    <property type="entry name" value="DNA-BINDING PROTEIN-RELATED-RELATED"/>
    <property type="match status" value="1"/>
</dbReference>
<reference evidence="4" key="1">
    <citation type="submission" date="2014-11" db="EMBL/GenBank/DDBJ databases">
        <title>Draft genome sequence of Hydrogenophaga intermedia S1.</title>
        <authorList>
            <person name="Gan H.M."/>
            <person name="Chew T.H."/>
            <person name="Stolz A."/>
        </authorList>
    </citation>
    <scope>NUCLEOTIDE SEQUENCE [LARGE SCALE GENOMIC DNA]</scope>
    <source>
        <strain evidence="4">S1</strain>
    </source>
</reference>
<dbReference type="EMBL" id="CCAE010000029">
    <property type="protein sequence ID" value="CDN88767.1"/>
    <property type="molecule type" value="Genomic_DNA"/>
</dbReference>
<dbReference type="RefSeq" id="WP_009516373.1">
    <property type="nucleotide sequence ID" value="NZ_CCAE010000029.1"/>
</dbReference>
<name>A0A1L1PPC7_HYDIT</name>
<evidence type="ECO:0000259" key="2">
    <source>
        <dbReference type="PROSITE" id="PS51750"/>
    </source>
</evidence>
<sequence length="200" mass="21870">MKAFQFAPGLDLRVIEKEGGPWFLAADVCKALGYSKAVSGVLDMHVDDDDRRPFNLNTLPNREPIRGNPRVSLVNESGLYALVLGSKLPAARSYKKWVTSEVLPSIRKNGGYMAPAVAKLAVESPAEFMARALVMANETIAGLQKAAKGLEEETPPEDEKALMNEWLDQVGLGKLSQSDRIKLGQRSRTMGSRSPRSARC</sequence>
<feature type="region of interest" description="Disordered" evidence="1">
    <location>
        <begin position="177"/>
        <end position="200"/>
    </location>
</feature>
<keyword evidence="4" id="KW-1185">Reference proteome</keyword>
<organism evidence="3 4">
    <name type="scientific">Hydrogenophaga intermedia</name>
    <dbReference type="NCBI Taxonomy" id="65786"/>
    <lineage>
        <taxon>Bacteria</taxon>
        <taxon>Pseudomonadati</taxon>
        <taxon>Pseudomonadota</taxon>
        <taxon>Betaproteobacteria</taxon>
        <taxon>Burkholderiales</taxon>
        <taxon>Comamonadaceae</taxon>
        <taxon>Hydrogenophaga</taxon>
    </lineage>
</organism>
<evidence type="ECO:0000256" key="1">
    <source>
        <dbReference type="SAM" id="MobiDB-lite"/>
    </source>
</evidence>
<accession>A0A1L1PPC7</accession>
<evidence type="ECO:0000313" key="4">
    <source>
        <dbReference type="Proteomes" id="UP000028878"/>
    </source>
</evidence>
<dbReference type="SMART" id="SM01040">
    <property type="entry name" value="Bro-N"/>
    <property type="match status" value="1"/>
</dbReference>
<dbReference type="Proteomes" id="UP000028878">
    <property type="component" value="Unassembled WGS sequence"/>
</dbReference>
<dbReference type="PROSITE" id="PS51750">
    <property type="entry name" value="BRO_N"/>
    <property type="match status" value="1"/>
</dbReference>
<feature type="domain" description="Bro-N" evidence="2">
    <location>
        <begin position="1"/>
        <end position="110"/>
    </location>
</feature>